<sequence length="513" mass="60159">MNLNMHIILDELKPFNPRAKLDESIELYLKQARIMKGVSQLLSRDYVYVTEAGNLKDGTSEFPARDANIVCVGPLDGKRFDELPCNLINIDAALDLPEVFNILQDIFEKYAAWNRQMIEAVIKDEPLQKIFEIGASALENPIALFDASLALIMTAGKLPENYQGTIWEEVIRYGYSPVENLPFQERKRISELIRTKNEPFFYKSDPSDRYTQMIAGLSIDGKHFGTFGLIDIDKPFTLGQLSLVYHLKNVMELAISKNREITDITEESCYFIERLINGFEVEKKVVEYHLKKRKWSIEDSFYILNFSSPEESLDEKLFKTYMYRIKKLTERAVIFTYENSIIAVLRERDYSLDDPAFLQELDDLLSRIGIKCGISLKFYNFMSIKYPYIQSKIAIMEGVKKDPHKLRYYFRDYYIDHIMNSLDNSTSLKSLCHPQVLKLKEYDKINNTEYVRCLFTYLQNGLNISQTARKLFIHRNTLIYRLNRITEIMEMDLRREEELFHLLFSCLIAEYLF</sequence>
<dbReference type="AlphaFoldDB" id="A0A5D8Q8B0"/>
<evidence type="ECO:0000313" key="3">
    <source>
        <dbReference type="Proteomes" id="UP000322976"/>
    </source>
</evidence>
<dbReference type="InterPro" id="IPR009057">
    <property type="entry name" value="Homeodomain-like_sf"/>
</dbReference>
<proteinExistence type="predicted"/>
<organism evidence="2 3">
    <name type="scientific">Calorimonas adulescens</name>
    <dbReference type="NCBI Taxonomy" id="2606906"/>
    <lineage>
        <taxon>Bacteria</taxon>
        <taxon>Bacillati</taxon>
        <taxon>Bacillota</taxon>
        <taxon>Clostridia</taxon>
        <taxon>Thermoanaerobacterales</taxon>
        <taxon>Thermoanaerobacteraceae</taxon>
        <taxon>Calorimonas</taxon>
    </lineage>
</organism>
<dbReference type="InterPro" id="IPR025736">
    <property type="entry name" value="PucR_C-HTH_dom"/>
</dbReference>
<dbReference type="PANTHER" id="PTHR33744:SF15">
    <property type="entry name" value="CARBOHYDRATE DIACID REGULATOR"/>
    <property type="match status" value="1"/>
</dbReference>
<accession>A0A5D8Q8B0</accession>
<dbReference type="RefSeq" id="WP_149546166.1">
    <property type="nucleotide sequence ID" value="NZ_VTPS01000022.1"/>
</dbReference>
<dbReference type="Pfam" id="PF13556">
    <property type="entry name" value="HTH_30"/>
    <property type="match status" value="1"/>
</dbReference>
<comment type="caution">
    <text evidence="2">The sequence shown here is derived from an EMBL/GenBank/DDBJ whole genome shotgun (WGS) entry which is preliminary data.</text>
</comment>
<dbReference type="Proteomes" id="UP000322976">
    <property type="component" value="Unassembled WGS sequence"/>
</dbReference>
<evidence type="ECO:0000259" key="1">
    <source>
        <dbReference type="Pfam" id="PF13556"/>
    </source>
</evidence>
<evidence type="ECO:0000313" key="2">
    <source>
        <dbReference type="EMBL" id="TZE80880.1"/>
    </source>
</evidence>
<keyword evidence="3" id="KW-1185">Reference proteome</keyword>
<dbReference type="SUPFAM" id="SSF46689">
    <property type="entry name" value="Homeodomain-like"/>
    <property type="match status" value="1"/>
</dbReference>
<gene>
    <name evidence="2" type="ORF">FWJ32_11815</name>
</gene>
<dbReference type="Gene3D" id="1.10.10.2840">
    <property type="entry name" value="PucR C-terminal helix-turn-helix domain"/>
    <property type="match status" value="1"/>
</dbReference>
<dbReference type="EMBL" id="VTPS01000022">
    <property type="protein sequence ID" value="TZE80880.1"/>
    <property type="molecule type" value="Genomic_DNA"/>
</dbReference>
<dbReference type="PANTHER" id="PTHR33744">
    <property type="entry name" value="CARBOHYDRATE DIACID REGULATOR"/>
    <property type="match status" value="1"/>
</dbReference>
<name>A0A5D8Q8B0_9THEO</name>
<feature type="domain" description="PucR C-terminal helix-turn-helix" evidence="1">
    <location>
        <begin position="451"/>
        <end position="507"/>
    </location>
</feature>
<reference evidence="2 3" key="1">
    <citation type="submission" date="2019-08" db="EMBL/GenBank/DDBJ databases">
        <title>Calorimonas adulescens gen. nov., sp. nov., an anaerobic thermophilic bacterium from Sakhalin hot spring.</title>
        <authorList>
            <person name="Khomyakova M.A."/>
            <person name="Merkel A.Y."/>
            <person name="Novikov A."/>
            <person name="Bonch-Osmolovskaya E.A."/>
            <person name="Slobodkin A.I."/>
        </authorList>
    </citation>
    <scope>NUCLEOTIDE SEQUENCE [LARGE SCALE GENOMIC DNA]</scope>
    <source>
        <strain evidence="2 3">A05MB</strain>
    </source>
</reference>
<dbReference type="InterPro" id="IPR051448">
    <property type="entry name" value="CdaR-like_regulators"/>
</dbReference>
<dbReference type="InterPro" id="IPR042070">
    <property type="entry name" value="PucR_C-HTH_sf"/>
</dbReference>
<protein>
    <recommendedName>
        <fullName evidence="1">PucR C-terminal helix-turn-helix domain-containing protein</fullName>
    </recommendedName>
</protein>